<dbReference type="Pfam" id="PF09729">
    <property type="entry name" value="Gti1_Pac2"/>
    <property type="match status" value="1"/>
</dbReference>
<evidence type="ECO:0000256" key="1">
    <source>
        <dbReference type="SAM" id="MobiDB-lite"/>
    </source>
</evidence>
<protein>
    <submittedName>
        <fullName evidence="2">Gti1/Pac2 family-domain-containing protein</fullName>
    </submittedName>
</protein>
<feature type="region of interest" description="Disordered" evidence="1">
    <location>
        <begin position="408"/>
        <end position="436"/>
    </location>
</feature>
<sequence length="524" mass="57969">MRDRRDRTTWAYQIPQNSNPLATYQETINASTCPPQSSAQIFPALNSQALLTPSRNQQQQHQFLTTSPHPVASITNLQGIPYGYSDRSSSQQQQQEAFQRQLAPLPPSFTMMTETWFGLVQTPRDAYLLLEACRLGLLYRITRRLTDLERSQIIRPGAVFVWEEKEAGIKRWTDHVRWSPSRVSGAFLIYSELLSASSRDNHPHASDPLLKQSFSSTTVDGDRLHLIAYYSKAALDSGQLPTPSADDRLRSIVIPPGIYPDHRATGGVEDQTSRDRQRVNLIPRSPATSFKTFDSSPSSNSLKANIPLLDASHLQATNAAVLSETTTEARTSLDTVGNSASPKGVLYHKKAVESRYPATSGYLGGTLYSVDSGYIPKQTLIADNHKWGKLQQNISDWCTNGKALQSFPDSGSRTSTPCTAPSVNNAPSVQTLPPLGSWQSIEERERLNERRFSAPAKQDGAESRSSTSTTSHGFHPYCRSSDRDSEGKERRVENKGLRDSRGLSYEPSTAPGTPVTRAYTLPSI</sequence>
<feature type="non-terminal residue" evidence="2">
    <location>
        <position position="524"/>
    </location>
</feature>
<evidence type="ECO:0000313" key="2">
    <source>
        <dbReference type="EMBL" id="CAH7684957.1"/>
    </source>
</evidence>
<dbReference type="PANTHER" id="PTHR28027">
    <property type="entry name" value="TRANSCRIPTIONAL REGULATOR MIT1"/>
    <property type="match status" value="1"/>
</dbReference>
<dbReference type="PANTHER" id="PTHR28027:SF1">
    <property type="entry name" value="CAMP INDEPENDENT REGULATORY PROTEIN (AFU_ORTHOLOGUE AFUA_3G09640)"/>
    <property type="match status" value="1"/>
</dbReference>
<feature type="compositionally biased region" description="Polar residues" evidence="1">
    <location>
        <begin position="463"/>
        <end position="472"/>
    </location>
</feature>
<dbReference type="GO" id="GO:0003677">
    <property type="term" value="F:DNA binding"/>
    <property type="evidence" value="ECO:0007669"/>
    <property type="project" value="TreeGrafter"/>
</dbReference>
<dbReference type="EMBL" id="CALTRL010005698">
    <property type="protein sequence ID" value="CAH7684957.1"/>
    <property type="molecule type" value="Genomic_DNA"/>
</dbReference>
<reference evidence="2" key="1">
    <citation type="submission" date="2022-06" db="EMBL/GenBank/DDBJ databases">
        <authorList>
            <consortium name="SYNGENTA / RWTH Aachen University"/>
        </authorList>
    </citation>
    <scope>NUCLEOTIDE SEQUENCE</scope>
</reference>
<dbReference type="InterPro" id="IPR018608">
    <property type="entry name" value="Gti1/Pac2"/>
</dbReference>
<dbReference type="Proteomes" id="UP001153365">
    <property type="component" value="Unassembled WGS sequence"/>
</dbReference>
<accession>A0AAV0BFG6</accession>
<feature type="compositionally biased region" description="Polar residues" evidence="1">
    <location>
        <begin position="408"/>
        <end position="431"/>
    </location>
</feature>
<feature type="region of interest" description="Disordered" evidence="1">
    <location>
        <begin position="451"/>
        <end position="524"/>
    </location>
</feature>
<feature type="compositionally biased region" description="Basic and acidic residues" evidence="1">
    <location>
        <begin position="480"/>
        <end position="501"/>
    </location>
</feature>
<dbReference type="AlphaFoldDB" id="A0AAV0BFG6"/>
<keyword evidence="3" id="KW-1185">Reference proteome</keyword>
<proteinExistence type="predicted"/>
<organism evidence="2 3">
    <name type="scientific">Phakopsora pachyrhizi</name>
    <name type="common">Asian soybean rust disease fungus</name>
    <dbReference type="NCBI Taxonomy" id="170000"/>
    <lineage>
        <taxon>Eukaryota</taxon>
        <taxon>Fungi</taxon>
        <taxon>Dikarya</taxon>
        <taxon>Basidiomycota</taxon>
        <taxon>Pucciniomycotina</taxon>
        <taxon>Pucciniomycetes</taxon>
        <taxon>Pucciniales</taxon>
        <taxon>Phakopsoraceae</taxon>
        <taxon>Phakopsora</taxon>
    </lineage>
</organism>
<evidence type="ECO:0000313" key="3">
    <source>
        <dbReference type="Proteomes" id="UP001153365"/>
    </source>
</evidence>
<name>A0AAV0BFG6_PHAPC</name>
<comment type="caution">
    <text evidence="2">The sequence shown here is derived from an EMBL/GenBank/DDBJ whole genome shotgun (WGS) entry which is preliminary data.</text>
</comment>
<gene>
    <name evidence="2" type="ORF">PPACK8108_LOCUS19410</name>
</gene>